<dbReference type="Gene3D" id="3.90.25.10">
    <property type="entry name" value="UDP-galactose 4-epimerase, domain 1"/>
    <property type="match status" value="1"/>
</dbReference>
<reference evidence="10 11" key="1">
    <citation type="submission" date="2016-11" db="EMBL/GenBank/DDBJ databases">
        <authorList>
            <person name="Jaros S."/>
            <person name="Januszkiewicz K."/>
            <person name="Wedrychowicz H."/>
        </authorList>
    </citation>
    <scope>NUCLEOTIDE SEQUENCE [LARGE SCALE GENOMIC DNA]</scope>
    <source>
        <strain evidence="10 11">DSM 15929</strain>
    </source>
</reference>
<comment type="similarity">
    <text evidence="3 8">Belongs to the NAD(P)-dependent epimerase/dehydratase family. dTDP-glucose dehydratase subfamily.</text>
</comment>
<dbReference type="SUPFAM" id="SSF51735">
    <property type="entry name" value="NAD(P)-binding Rossmann-fold domains"/>
    <property type="match status" value="1"/>
</dbReference>
<evidence type="ECO:0000256" key="5">
    <source>
        <dbReference type="ARBA" id="ARBA00016977"/>
    </source>
</evidence>
<dbReference type="Proteomes" id="UP000184386">
    <property type="component" value="Unassembled WGS sequence"/>
</dbReference>
<evidence type="ECO:0000256" key="6">
    <source>
        <dbReference type="ARBA" id="ARBA00023027"/>
    </source>
</evidence>
<evidence type="ECO:0000256" key="3">
    <source>
        <dbReference type="ARBA" id="ARBA00008178"/>
    </source>
</evidence>
<dbReference type="InterPro" id="IPR016040">
    <property type="entry name" value="NAD(P)-bd_dom"/>
</dbReference>
<evidence type="ECO:0000313" key="11">
    <source>
        <dbReference type="Proteomes" id="UP000184386"/>
    </source>
</evidence>
<gene>
    <name evidence="10" type="ORF">SAMN02745136_01648</name>
</gene>
<dbReference type="EMBL" id="FRAC01000009">
    <property type="protein sequence ID" value="SHK08880.1"/>
    <property type="molecule type" value="Genomic_DNA"/>
</dbReference>
<sequence length="336" mass="38325">MKTYLITGGAGFIGSNYIHYLMQHLKEEIRIINLDALTYCARSANVSCYEGSSAYRFVKGDICEEALLEELFAKNDIDYVVHFAAHSHVDRSIRSPKEFARVNVCGTLSLLDAAKNAWERDFSGKRFLYISTDEVYGELKGPGKFTENTPVQPRNPYSASKAGGDHMARAYYETYGLPVLVTRCSNNYGPYQYQEKFIPNCILCCQKGQPIPVYGDGLNIRNWLYVSDHLSAIDKVLKEGRIGEVYNIGAEKDYTNLEIINSITSILKNEYQMSIPSIEFIEDRKGHDRRYSMDAAKLQKELGWKQEVSFEEGIRRTVGWYMENRDFMDSPAIPSH</sequence>
<dbReference type="PANTHER" id="PTHR43000">
    <property type="entry name" value="DTDP-D-GLUCOSE 4,6-DEHYDRATASE-RELATED"/>
    <property type="match status" value="1"/>
</dbReference>
<dbReference type="InterPro" id="IPR005888">
    <property type="entry name" value="dTDP_Gluc_deHydtase"/>
</dbReference>
<dbReference type="CDD" id="cd05246">
    <property type="entry name" value="dTDP_GD_SDR_e"/>
    <property type="match status" value="1"/>
</dbReference>
<dbReference type="Pfam" id="PF16363">
    <property type="entry name" value="GDP_Man_Dehyd"/>
    <property type="match status" value="1"/>
</dbReference>
<comment type="cofactor">
    <cofactor evidence="2 8">
        <name>NAD(+)</name>
        <dbReference type="ChEBI" id="CHEBI:57540"/>
    </cofactor>
</comment>
<dbReference type="InterPro" id="IPR036291">
    <property type="entry name" value="NAD(P)-bd_dom_sf"/>
</dbReference>
<dbReference type="AlphaFoldDB" id="A0A1M6PLT1"/>
<organism evidence="10 11">
    <name type="scientific">Anaerocolumna jejuensis DSM 15929</name>
    <dbReference type="NCBI Taxonomy" id="1121322"/>
    <lineage>
        <taxon>Bacteria</taxon>
        <taxon>Bacillati</taxon>
        <taxon>Bacillota</taxon>
        <taxon>Clostridia</taxon>
        <taxon>Lachnospirales</taxon>
        <taxon>Lachnospiraceae</taxon>
        <taxon>Anaerocolumna</taxon>
    </lineage>
</organism>
<evidence type="ECO:0000259" key="9">
    <source>
        <dbReference type="Pfam" id="PF16363"/>
    </source>
</evidence>
<dbReference type="GO" id="GO:0008460">
    <property type="term" value="F:dTDP-glucose 4,6-dehydratase activity"/>
    <property type="evidence" value="ECO:0007669"/>
    <property type="project" value="UniProtKB-EC"/>
</dbReference>
<evidence type="ECO:0000256" key="1">
    <source>
        <dbReference type="ARBA" id="ARBA00001539"/>
    </source>
</evidence>
<dbReference type="FunFam" id="3.40.50.720:FF:000304">
    <property type="entry name" value="UDP-glucose 4,6-dehydratase"/>
    <property type="match status" value="1"/>
</dbReference>
<evidence type="ECO:0000256" key="8">
    <source>
        <dbReference type="RuleBase" id="RU004473"/>
    </source>
</evidence>
<dbReference type="STRING" id="1121322.SAMN02745136_01648"/>
<comment type="catalytic activity">
    <reaction evidence="1 8">
        <text>dTDP-alpha-D-glucose = dTDP-4-dehydro-6-deoxy-alpha-D-glucose + H2O</text>
        <dbReference type="Rhea" id="RHEA:17221"/>
        <dbReference type="ChEBI" id="CHEBI:15377"/>
        <dbReference type="ChEBI" id="CHEBI:57477"/>
        <dbReference type="ChEBI" id="CHEBI:57649"/>
        <dbReference type="EC" id="4.2.1.46"/>
    </reaction>
</comment>
<dbReference type="OrthoDB" id="9811743at2"/>
<proteinExistence type="inferred from homology"/>
<accession>A0A1M6PLT1</accession>
<feature type="domain" description="NAD(P)-binding" evidence="9">
    <location>
        <begin position="5"/>
        <end position="317"/>
    </location>
</feature>
<evidence type="ECO:0000256" key="7">
    <source>
        <dbReference type="ARBA" id="ARBA00023239"/>
    </source>
</evidence>
<dbReference type="GO" id="GO:0009225">
    <property type="term" value="P:nucleotide-sugar metabolic process"/>
    <property type="evidence" value="ECO:0007669"/>
    <property type="project" value="InterPro"/>
</dbReference>
<evidence type="ECO:0000256" key="2">
    <source>
        <dbReference type="ARBA" id="ARBA00001911"/>
    </source>
</evidence>
<dbReference type="EC" id="4.2.1.46" evidence="4 8"/>
<name>A0A1M6PLT1_9FIRM</name>
<keyword evidence="11" id="KW-1185">Reference proteome</keyword>
<dbReference type="NCBIfam" id="TIGR01181">
    <property type="entry name" value="dTDP_gluc_dehyt"/>
    <property type="match status" value="1"/>
</dbReference>
<keyword evidence="7 8" id="KW-0456">Lyase</keyword>
<dbReference type="Gene3D" id="3.40.50.720">
    <property type="entry name" value="NAD(P)-binding Rossmann-like Domain"/>
    <property type="match status" value="1"/>
</dbReference>
<keyword evidence="6" id="KW-0520">NAD</keyword>
<protein>
    <recommendedName>
        <fullName evidence="5 8">dTDP-glucose 4,6-dehydratase</fullName>
        <ecNumber evidence="4 8">4.2.1.46</ecNumber>
    </recommendedName>
</protein>
<evidence type="ECO:0000256" key="4">
    <source>
        <dbReference type="ARBA" id="ARBA00011990"/>
    </source>
</evidence>
<evidence type="ECO:0000313" key="10">
    <source>
        <dbReference type="EMBL" id="SHK08880.1"/>
    </source>
</evidence>
<dbReference type="RefSeq" id="WP_073274717.1">
    <property type="nucleotide sequence ID" value="NZ_FRAC01000009.1"/>
</dbReference>